<dbReference type="Proteomes" id="UP000027195">
    <property type="component" value="Unassembled WGS sequence"/>
</dbReference>
<keyword evidence="4" id="KW-1185">Reference proteome</keyword>
<dbReference type="Pfam" id="PF24016">
    <property type="entry name" value="DUF7330"/>
    <property type="match status" value="1"/>
</dbReference>
<gene>
    <name evidence="3" type="ORF">BOTBODRAFT_33929</name>
</gene>
<reference evidence="4" key="1">
    <citation type="journal article" date="2014" name="Proc. Natl. Acad. Sci. U.S.A.">
        <title>Extensive sampling of basidiomycete genomes demonstrates inadequacy of the white-rot/brown-rot paradigm for wood decay fungi.</title>
        <authorList>
            <person name="Riley R."/>
            <person name="Salamov A.A."/>
            <person name="Brown D.W."/>
            <person name="Nagy L.G."/>
            <person name="Floudas D."/>
            <person name="Held B.W."/>
            <person name="Levasseur A."/>
            <person name="Lombard V."/>
            <person name="Morin E."/>
            <person name="Otillar R."/>
            <person name="Lindquist E.A."/>
            <person name="Sun H."/>
            <person name="LaButti K.M."/>
            <person name="Schmutz J."/>
            <person name="Jabbour D."/>
            <person name="Luo H."/>
            <person name="Baker S.E."/>
            <person name="Pisabarro A.G."/>
            <person name="Walton J.D."/>
            <person name="Blanchette R.A."/>
            <person name="Henrissat B."/>
            <person name="Martin F."/>
            <person name="Cullen D."/>
            <person name="Hibbett D.S."/>
            <person name="Grigoriev I.V."/>
        </authorList>
    </citation>
    <scope>NUCLEOTIDE SEQUENCE [LARGE SCALE GENOMIC DNA]</scope>
    <source>
        <strain evidence="4">FD-172 SS1</strain>
    </source>
</reference>
<name>A0A067MBV7_BOTB1</name>
<feature type="region of interest" description="Disordered" evidence="1">
    <location>
        <begin position="1"/>
        <end position="93"/>
    </location>
</feature>
<proteinExistence type="predicted"/>
<dbReference type="AlphaFoldDB" id="A0A067MBV7"/>
<sequence length="326" mass="35220">MIILAEKTASDADVGALQPPPRHPSVRSRQSSAQSMDPRLMGDNPPSYATALAVSQPAGPSSRQVPPPLPPSSMHKGRPSEEPPVSPKQFFPSQPIPIPQAVGNSTNNLCITTRKEPISGAFRIDPMICSPEILSKGRKKGRKKRHQRKWADDEKLNALFESKTGSIALGLGIVGTGGQGRGATAKIDARTRKGNVDIDLSELHSGRHVSLDVMTRKGDIRLFVPPNFRGIVNLYSKKGDLKILPGLARTMRVLSAKPEEMLIMIGTVEGLPSSANANTWEGDFAQLVTRDGHVTVGVYGDDKVPATMPWWKRVVSVFASSSEKDT</sequence>
<protein>
    <recommendedName>
        <fullName evidence="2">DUF7330 domain-containing protein</fullName>
    </recommendedName>
</protein>
<dbReference type="InterPro" id="IPR055754">
    <property type="entry name" value="DUF7330"/>
</dbReference>
<dbReference type="InParanoid" id="A0A067MBV7"/>
<dbReference type="HOGENOM" id="CLU_073872_0_0_1"/>
<evidence type="ECO:0000259" key="2">
    <source>
        <dbReference type="Pfam" id="PF24016"/>
    </source>
</evidence>
<evidence type="ECO:0000313" key="4">
    <source>
        <dbReference type="Proteomes" id="UP000027195"/>
    </source>
</evidence>
<evidence type="ECO:0000313" key="3">
    <source>
        <dbReference type="EMBL" id="KDQ13054.1"/>
    </source>
</evidence>
<accession>A0A067MBV7</accession>
<dbReference type="OrthoDB" id="2593559at2759"/>
<evidence type="ECO:0000256" key="1">
    <source>
        <dbReference type="SAM" id="MobiDB-lite"/>
    </source>
</evidence>
<organism evidence="3 4">
    <name type="scientific">Botryobasidium botryosum (strain FD-172 SS1)</name>
    <dbReference type="NCBI Taxonomy" id="930990"/>
    <lineage>
        <taxon>Eukaryota</taxon>
        <taxon>Fungi</taxon>
        <taxon>Dikarya</taxon>
        <taxon>Basidiomycota</taxon>
        <taxon>Agaricomycotina</taxon>
        <taxon>Agaricomycetes</taxon>
        <taxon>Cantharellales</taxon>
        <taxon>Botryobasidiaceae</taxon>
        <taxon>Botryobasidium</taxon>
    </lineage>
</organism>
<feature type="domain" description="DUF7330" evidence="2">
    <location>
        <begin position="107"/>
        <end position="297"/>
    </location>
</feature>
<dbReference type="EMBL" id="KL198046">
    <property type="protein sequence ID" value="KDQ13054.1"/>
    <property type="molecule type" value="Genomic_DNA"/>
</dbReference>